<dbReference type="EMBL" id="SVBY01000124">
    <property type="protein sequence ID" value="MBE6093694.1"/>
    <property type="molecule type" value="Genomic_DNA"/>
</dbReference>
<feature type="non-terminal residue" evidence="1">
    <location>
        <position position="1"/>
    </location>
</feature>
<reference evidence="1" key="1">
    <citation type="submission" date="2019-04" db="EMBL/GenBank/DDBJ databases">
        <title>Evolution of Biomass-Degrading Anaerobic Consortia Revealed by Metagenomics.</title>
        <authorList>
            <person name="Peng X."/>
        </authorList>
    </citation>
    <scope>NUCLEOTIDE SEQUENCE</scope>
    <source>
        <strain evidence="1">SIG240</strain>
    </source>
</reference>
<sequence>DMFMSEVDHEKYPQAGQKYRFEKK</sequence>
<organism evidence="1 2">
    <name type="scientific">Selenomonas ruminantium</name>
    <dbReference type="NCBI Taxonomy" id="971"/>
    <lineage>
        <taxon>Bacteria</taxon>
        <taxon>Bacillati</taxon>
        <taxon>Bacillota</taxon>
        <taxon>Negativicutes</taxon>
        <taxon>Selenomonadales</taxon>
        <taxon>Selenomonadaceae</taxon>
        <taxon>Selenomonas</taxon>
    </lineage>
</organism>
<dbReference type="AlphaFoldDB" id="A0A927WUK7"/>
<name>A0A927WUK7_SELRU</name>
<accession>A0A927WUK7</accession>
<evidence type="ECO:0000313" key="2">
    <source>
        <dbReference type="Proteomes" id="UP000761380"/>
    </source>
</evidence>
<protein>
    <submittedName>
        <fullName evidence="1">DUF1653 domain-containing protein</fullName>
    </submittedName>
</protein>
<gene>
    <name evidence="1" type="ORF">E7201_11125</name>
</gene>
<proteinExistence type="predicted"/>
<comment type="caution">
    <text evidence="1">The sequence shown here is derived from an EMBL/GenBank/DDBJ whole genome shotgun (WGS) entry which is preliminary data.</text>
</comment>
<dbReference type="Proteomes" id="UP000761380">
    <property type="component" value="Unassembled WGS sequence"/>
</dbReference>
<evidence type="ECO:0000313" key="1">
    <source>
        <dbReference type="EMBL" id="MBE6093694.1"/>
    </source>
</evidence>